<dbReference type="SUPFAM" id="SSF56935">
    <property type="entry name" value="Porins"/>
    <property type="match status" value="1"/>
</dbReference>
<dbReference type="Gene3D" id="2.40.160.10">
    <property type="entry name" value="Porin"/>
    <property type="match status" value="1"/>
</dbReference>
<gene>
    <name evidence="1" type="ORF">MNBD_ALPHA02-1825</name>
</gene>
<dbReference type="Pfam" id="PF07396">
    <property type="entry name" value="Porin_O_P"/>
    <property type="match status" value="1"/>
</dbReference>
<protein>
    <submittedName>
        <fullName evidence="1">Phosphate-specific outer membrane porin OprP Pyrophosphate-specific outer membrane porin OprO</fullName>
    </submittedName>
</protein>
<proteinExistence type="predicted"/>
<dbReference type="InterPro" id="IPR023614">
    <property type="entry name" value="Porin_dom_sf"/>
</dbReference>
<dbReference type="EMBL" id="UOED01000090">
    <property type="protein sequence ID" value="VAV94420.1"/>
    <property type="molecule type" value="Genomic_DNA"/>
</dbReference>
<reference evidence="1" key="1">
    <citation type="submission" date="2018-06" db="EMBL/GenBank/DDBJ databases">
        <authorList>
            <person name="Zhirakovskaya E."/>
        </authorList>
    </citation>
    <scope>NUCLEOTIDE SEQUENCE</scope>
</reference>
<organism evidence="1">
    <name type="scientific">hydrothermal vent metagenome</name>
    <dbReference type="NCBI Taxonomy" id="652676"/>
    <lineage>
        <taxon>unclassified sequences</taxon>
        <taxon>metagenomes</taxon>
        <taxon>ecological metagenomes</taxon>
    </lineage>
</organism>
<dbReference type="AlphaFoldDB" id="A0A3B0RMG1"/>
<sequence>MTKKSVMRLLAATAICTVALIPVASAQSLQDLKDQINALSKKVEVLEKTQAKKKASGMKVKWKGAPEFSSPDGKFKMKIRGRLFFDYGSVTVKDGAGTNIPADKINGTEVRTARLGVEGVVFKNVKYKFEADFAGNKVTVKDAYMQYKFKPVSVTVGQFKHMNSLEEQTSSRYMTFMERASFTDAFKLSRRVGIAVGSGGKNWTVKAGYFFEGFGSTNASKNDSNLFAARATFSPDLADGVKVHLGASFFSRNENGDTYNHGYKQRPHNHQAGKFVRSQKFDIDRETFFGLEMATVMGPFSAQAEWAWMKNSLATSETATSKDPKYNGGYISLSYFLTGESRSYSGKKGSFGRTKVANPVNEGGSGAFQIAARYDVIDLVHETFGEKQNTLLLGVNWHLNNYSRIMANYSHSTVKNSIGVTNNKIDAIGARFQVDW</sequence>
<evidence type="ECO:0000313" key="1">
    <source>
        <dbReference type="EMBL" id="VAV94420.1"/>
    </source>
</evidence>
<accession>A0A3B0RMG1</accession>
<name>A0A3B0RMG1_9ZZZZ</name>
<dbReference type="InterPro" id="IPR010870">
    <property type="entry name" value="Porin_O/P"/>
</dbReference>